<organism evidence="2 3">
    <name type="scientific">Kribbella amoyensis</name>
    <dbReference type="NCBI Taxonomy" id="996641"/>
    <lineage>
        <taxon>Bacteria</taxon>
        <taxon>Bacillati</taxon>
        <taxon>Actinomycetota</taxon>
        <taxon>Actinomycetes</taxon>
        <taxon>Propionibacteriales</taxon>
        <taxon>Kribbellaceae</taxon>
        <taxon>Kribbella</taxon>
    </lineage>
</organism>
<proteinExistence type="predicted"/>
<comment type="caution">
    <text evidence="2">The sequence shown here is derived from an EMBL/GenBank/DDBJ whole genome shotgun (WGS) entry which is preliminary data.</text>
</comment>
<evidence type="ECO:0000313" key="2">
    <source>
        <dbReference type="EMBL" id="TWD74846.1"/>
    </source>
</evidence>
<accession>A0A561B7A2</accession>
<reference evidence="2 3" key="1">
    <citation type="submission" date="2019-06" db="EMBL/GenBank/DDBJ databases">
        <title>Sequencing the genomes of 1000 actinobacteria strains.</title>
        <authorList>
            <person name="Klenk H.-P."/>
        </authorList>
    </citation>
    <scope>NUCLEOTIDE SEQUENCE [LARGE SCALE GENOMIC DNA]</scope>
    <source>
        <strain evidence="2 3">DSM 24683</strain>
    </source>
</reference>
<evidence type="ECO:0000256" key="1">
    <source>
        <dbReference type="SAM" id="Phobius"/>
    </source>
</evidence>
<feature type="transmembrane region" description="Helical" evidence="1">
    <location>
        <begin position="20"/>
        <end position="46"/>
    </location>
</feature>
<gene>
    <name evidence="2" type="ORF">FB561_6280</name>
</gene>
<keyword evidence="1" id="KW-0472">Membrane</keyword>
<name>A0A561B7A2_9ACTN</name>
<protein>
    <submittedName>
        <fullName evidence="2">Uncharacterized protein</fullName>
    </submittedName>
</protein>
<dbReference type="OrthoDB" id="9989187at2"/>
<dbReference type="EMBL" id="VIVK01000002">
    <property type="protein sequence ID" value="TWD74846.1"/>
    <property type="molecule type" value="Genomic_DNA"/>
</dbReference>
<dbReference type="AlphaFoldDB" id="A0A561B7A2"/>
<keyword evidence="1" id="KW-0812">Transmembrane</keyword>
<keyword evidence="1" id="KW-1133">Transmembrane helix</keyword>
<dbReference type="Proteomes" id="UP000318380">
    <property type="component" value="Unassembled WGS sequence"/>
</dbReference>
<evidence type="ECO:0000313" key="3">
    <source>
        <dbReference type="Proteomes" id="UP000318380"/>
    </source>
</evidence>
<feature type="transmembrane region" description="Helical" evidence="1">
    <location>
        <begin position="58"/>
        <end position="82"/>
    </location>
</feature>
<sequence length="154" mass="16066">MAGPLSRLFLNKGREEEAIIEAPAFSITKVLAVAAPLVTTLVGVIADKVDWFKLDMRASHFTALAIGVLGLIAVAGSADVLARAIASRGKSTGSVISFATPLGAVRVTEAEDVPVAAVAVSAEQPPRFLCLHPDGALVWETEQDLRFTTAKVAS</sequence>
<dbReference type="RefSeq" id="WP_145813620.1">
    <property type="nucleotide sequence ID" value="NZ_VIVK01000002.1"/>
</dbReference>
<keyword evidence="3" id="KW-1185">Reference proteome</keyword>